<dbReference type="GO" id="GO:0016791">
    <property type="term" value="F:phosphatase activity"/>
    <property type="evidence" value="ECO:0007669"/>
    <property type="project" value="TreeGrafter"/>
</dbReference>
<dbReference type="HOGENOM" id="CLU_1159098_0_0_2"/>
<gene>
    <name evidence="6" type="ordered locus">Smar_0199</name>
</gene>
<dbReference type="KEGG" id="smr:Smar_0199"/>
<dbReference type="InterPro" id="IPR036412">
    <property type="entry name" value="HAD-like_sf"/>
</dbReference>
<protein>
    <submittedName>
        <fullName evidence="6">Haloacid dehalogenase domain protein hydrolase</fullName>
    </submittedName>
</protein>
<dbReference type="PANTHER" id="PTHR46470">
    <property type="entry name" value="N-ACYLNEURAMINATE-9-PHOSPHATASE"/>
    <property type="match status" value="1"/>
</dbReference>
<dbReference type="InterPro" id="IPR051400">
    <property type="entry name" value="HAD-like_hydrolase"/>
</dbReference>
<name>A3DL02_STAMF</name>
<dbReference type="InterPro" id="IPR006439">
    <property type="entry name" value="HAD-SF_hydro_IA"/>
</dbReference>
<dbReference type="Gene3D" id="1.20.120.1600">
    <property type="match status" value="1"/>
</dbReference>
<dbReference type="SUPFAM" id="SSF56784">
    <property type="entry name" value="HAD-like"/>
    <property type="match status" value="1"/>
</dbReference>
<evidence type="ECO:0000256" key="3">
    <source>
        <dbReference type="ARBA" id="ARBA00022723"/>
    </source>
</evidence>
<proteinExistence type="inferred from homology"/>
<reference evidence="6 7" key="2">
    <citation type="journal article" date="2009" name="Stand. Genomic Sci.">
        <title>Complete genome sequence of Staphylothermus marinus Stetter and Fiala 1986 type strain F1.</title>
        <authorList>
            <person name="Anderson I.J."/>
            <person name="Sun H."/>
            <person name="Lapidus A."/>
            <person name="Copeland A."/>
            <person name="Glavina Del Rio T."/>
            <person name="Tice H."/>
            <person name="Dalin E."/>
            <person name="Lucas S."/>
            <person name="Barry K."/>
            <person name="Land M."/>
            <person name="Richardson P."/>
            <person name="Huber H."/>
            <person name="Kyrpides N.C."/>
        </authorList>
    </citation>
    <scope>NUCLEOTIDE SEQUENCE [LARGE SCALE GENOMIC DNA]</scope>
    <source>
        <strain evidence="7">ATCC 43588 / DSM 3639 / JCM 9404 / F1</strain>
    </source>
</reference>
<dbReference type="eggNOG" id="arCOG02291">
    <property type="taxonomic scope" value="Archaea"/>
</dbReference>
<dbReference type="EMBL" id="CP000575">
    <property type="protein sequence ID" value="ABN69312.1"/>
    <property type="molecule type" value="Genomic_DNA"/>
</dbReference>
<evidence type="ECO:0000256" key="1">
    <source>
        <dbReference type="ARBA" id="ARBA00001946"/>
    </source>
</evidence>
<comment type="cofactor">
    <cofactor evidence="1">
        <name>Mg(2+)</name>
        <dbReference type="ChEBI" id="CHEBI:18420"/>
    </cofactor>
</comment>
<accession>A3DL02</accession>
<reference evidence="7" key="1">
    <citation type="journal article" date="2009" name="BMC Genomics">
        <title>The complete genome sequence of Staphylothermus marinus reveals differences in sulfur metabolism among heterotrophic Crenarchaeota.</title>
        <authorList>
            <person name="Anderson I.J."/>
            <person name="Dharmarajan L."/>
            <person name="Rodriguez J."/>
            <person name="Hooper S."/>
            <person name="Porat I."/>
            <person name="Ulrich L.E."/>
            <person name="Elkins J.G."/>
            <person name="Mavromatis K."/>
            <person name="Sun H."/>
            <person name="Land M."/>
            <person name="Lapidus A."/>
            <person name="Lucas S."/>
            <person name="Barry K."/>
            <person name="Huber H."/>
            <person name="Zhulin I.B."/>
            <person name="Whitman W.B."/>
            <person name="Mukhopadhyay B."/>
            <person name="Woese C."/>
            <person name="Bristow J."/>
            <person name="Kyrpides N."/>
        </authorList>
    </citation>
    <scope>NUCLEOTIDE SEQUENCE [LARGE SCALE GENOMIC DNA]</scope>
    <source>
        <strain evidence="7">ATCC 43588 / DSM 3639 / JCM 9404 / F1</strain>
    </source>
</reference>
<evidence type="ECO:0000313" key="7">
    <source>
        <dbReference type="Proteomes" id="UP000000254"/>
    </source>
</evidence>
<keyword evidence="3" id="KW-0479">Metal-binding</keyword>
<dbReference type="GO" id="GO:0044281">
    <property type="term" value="P:small molecule metabolic process"/>
    <property type="evidence" value="ECO:0007669"/>
    <property type="project" value="UniProtKB-ARBA"/>
</dbReference>
<keyword evidence="7" id="KW-1185">Reference proteome</keyword>
<dbReference type="STRING" id="399550.Smar_0199"/>
<dbReference type="PANTHER" id="PTHR46470:SF2">
    <property type="entry name" value="GLYCERALDEHYDE 3-PHOSPHATE PHOSPHATASE"/>
    <property type="match status" value="1"/>
</dbReference>
<keyword evidence="5" id="KW-0460">Magnesium</keyword>
<evidence type="ECO:0000256" key="5">
    <source>
        <dbReference type="ARBA" id="ARBA00022842"/>
    </source>
</evidence>
<dbReference type="Proteomes" id="UP000000254">
    <property type="component" value="Chromosome"/>
</dbReference>
<dbReference type="AlphaFoldDB" id="A3DL02"/>
<organism evidence="6 7">
    <name type="scientific">Staphylothermus marinus (strain ATCC 43588 / DSM 3639 / JCM 9404 / F1)</name>
    <dbReference type="NCBI Taxonomy" id="399550"/>
    <lineage>
        <taxon>Archaea</taxon>
        <taxon>Thermoproteota</taxon>
        <taxon>Thermoprotei</taxon>
        <taxon>Desulfurococcales</taxon>
        <taxon>Desulfurococcaceae</taxon>
        <taxon>Staphylothermus</taxon>
    </lineage>
</organism>
<dbReference type="Pfam" id="PF00702">
    <property type="entry name" value="Hydrolase"/>
    <property type="match status" value="1"/>
</dbReference>
<dbReference type="Gene3D" id="3.40.50.1000">
    <property type="entry name" value="HAD superfamily/HAD-like"/>
    <property type="match status" value="1"/>
</dbReference>
<dbReference type="InterPro" id="IPR023214">
    <property type="entry name" value="HAD_sf"/>
</dbReference>
<comment type="similarity">
    <text evidence="2">Belongs to the HAD-like hydrolase superfamily.</text>
</comment>
<keyword evidence="4 6" id="KW-0378">Hydrolase</keyword>
<evidence type="ECO:0000256" key="4">
    <source>
        <dbReference type="ARBA" id="ARBA00022801"/>
    </source>
</evidence>
<evidence type="ECO:0000313" key="6">
    <source>
        <dbReference type="EMBL" id="ABN69312.1"/>
    </source>
</evidence>
<evidence type="ECO:0000256" key="2">
    <source>
        <dbReference type="ARBA" id="ARBA00007958"/>
    </source>
</evidence>
<dbReference type="OrthoDB" id="27736at2157"/>
<dbReference type="NCBIfam" id="TIGR01549">
    <property type="entry name" value="HAD-SF-IA-v1"/>
    <property type="match status" value="1"/>
</dbReference>
<dbReference type="GO" id="GO:0046872">
    <property type="term" value="F:metal ion binding"/>
    <property type="evidence" value="ECO:0007669"/>
    <property type="project" value="UniProtKB-KW"/>
</dbReference>
<sequence length="239" mass="28271">MFIDPRRTIISFDMACTLFWEPGCKPDYHSRVEIFKKITEITRSRGYMVKYEDNLYELYGRLWRETRRKGPRRELWHKYVLAKMLYRLGAEIDHVFLEEIYNYYIDESAKLFTILPPHKYLLQYLRGKGYRLILTTATGAHDLPLKILRNNNVSHYFSMVFSTQLIGIPKSDHRFYEEIVDVLGVDPGKIIHIGDSLEHDVYAARKAGLKTIYYGWRTQCRASDPQPCITDLLDLLHLL</sequence>